<dbReference type="SUPFAM" id="SSF56496">
    <property type="entry name" value="Fibrinogen C-terminal domain-like"/>
    <property type="match status" value="1"/>
</dbReference>
<dbReference type="Pfam" id="PF00147">
    <property type="entry name" value="Fibrinogen_C"/>
    <property type="match status" value="1"/>
</dbReference>
<dbReference type="NCBIfam" id="NF040941">
    <property type="entry name" value="GGGWT_bact"/>
    <property type="match status" value="1"/>
</dbReference>
<feature type="domain" description="Fibrinogen C-terminal" evidence="3">
    <location>
        <begin position="23"/>
        <end position="259"/>
    </location>
</feature>
<evidence type="ECO:0000313" key="4">
    <source>
        <dbReference type="EMBL" id="PIO26015.1"/>
    </source>
</evidence>
<dbReference type="InterPro" id="IPR020837">
    <property type="entry name" value="Fibrinogen_CS"/>
</dbReference>
<dbReference type="CDD" id="cd00087">
    <property type="entry name" value="FReD"/>
    <property type="match status" value="1"/>
</dbReference>
<dbReference type="InterPro" id="IPR014716">
    <property type="entry name" value="Fibrinogen_a/b/g_C_1"/>
</dbReference>
<dbReference type="GO" id="GO:0005615">
    <property type="term" value="C:extracellular space"/>
    <property type="evidence" value="ECO:0007669"/>
    <property type="project" value="TreeGrafter"/>
</dbReference>
<dbReference type="AlphaFoldDB" id="A0A2G9RE27"/>
<dbReference type="EMBL" id="KV948132">
    <property type="protein sequence ID" value="PIO26015.1"/>
    <property type="molecule type" value="Genomic_DNA"/>
</dbReference>
<feature type="signal peptide" evidence="2">
    <location>
        <begin position="1"/>
        <end position="22"/>
    </location>
</feature>
<dbReference type="OrthoDB" id="7940501at2759"/>
<dbReference type="InterPro" id="IPR036056">
    <property type="entry name" value="Fibrinogen-like_C"/>
</dbReference>
<protein>
    <recommendedName>
        <fullName evidence="3">Fibrinogen C-terminal domain-containing protein</fullName>
    </recommendedName>
</protein>
<name>A0A2G9RE27_AQUCT</name>
<keyword evidence="2" id="KW-0732">Signal</keyword>
<organism evidence="4">
    <name type="scientific">Aquarana catesbeiana</name>
    <name type="common">American bullfrog</name>
    <name type="synonym">Rana catesbeiana</name>
    <dbReference type="NCBI Taxonomy" id="8400"/>
    <lineage>
        <taxon>Eukaryota</taxon>
        <taxon>Metazoa</taxon>
        <taxon>Chordata</taxon>
        <taxon>Craniata</taxon>
        <taxon>Vertebrata</taxon>
        <taxon>Euteleostomi</taxon>
        <taxon>Amphibia</taxon>
        <taxon>Batrachia</taxon>
        <taxon>Anura</taxon>
        <taxon>Neobatrachia</taxon>
        <taxon>Ranoidea</taxon>
        <taxon>Ranidae</taxon>
        <taxon>Aquarana</taxon>
    </lineage>
</organism>
<feature type="chain" id="PRO_5013930312" description="Fibrinogen C-terminal domain-containing protein" evidence="2">
    <location>
        <begin position="23"/>
        <end position="259"/>
    </location>
</feature>
<dbReference type="SMART" id="SM00186">
    <property type="entry name" value="FBG"/>
    <property type="match status" value="1"/>
</dbReference>
<evidence type="ECO:0000259" key="3">
    <source>
        <dbReference type="PROSITE" id="PS51406"/>
    </source>
</evidence>
<accession>A0A2G9RE27</accession>
<evidence type="ECO:0000256" key="2">
    <source>
        <dbReference type="SAM" id="SignalP"/>
    </source>
</evidence>
<dbReference type="InterPro" id="IPR050373">
    <property type="entry name" value="Fibrinogen_C-term_domain"/>
</dbReference>
<sequence>MADYRLFGCIFIITLCFQGIRSQSQVIQGRDCSDIWQKNNNAARGVYLIQPDGAIAPFQVYCEITQSGGWTYIQFRNGVDGVYFNKPWSSYEQGFGNVNGEHWLGLKNMNILTNQKNRKCKLRIDLQDFSNATAYAQYDTFNIGPNSTFYPLTVGEYSGTAGDAFNGTPASENQYGRAFSAQDIAHDGCTPKCRIGDLVFKSCSYRVQSGWWFNACGLANLNGKYYAPPNHLYQASFLSWPTWRFFESLKSTTMSVICN</sequence>
<dbReference type="InterPro" id="IPR002181">
    <property type="entry name" value="Fibrinogen_a/b/g_C_dom"/>
</dbReference>
<gene>
    <name evidence="4" type="ORF">AB205_0139580</name>
</gene>
<keyword evidence="1" id="KW-1015">Disulfide bond</keyword>
<dbReference type="PROSITE" id="PS51406">
    <property type="entry name" value="FIBRINOGEN_C_2"/>
    <property type="match status" value="1"/>
</dbReference>
<evidence type="ECO:0000256" key="1">
    <source>
        <dbReference type="ARBA" id="ARBA00023157"/>
    </source>
</evidence>
<dbReference type="PANTHER" id="PTHR19143">
    <property type="entry name" value="FIBRINOGEN/TENASCIN/ANGIOPOEITIN"/>
    <property type="match status" value="1"/>
</dbReference>
<reference evidence="4" key="1">
    <citation type="submission" date="2017-08" db="EMBL/GenBank/DDBJ databases">
        <title>Assembly of the North American Bullfrog Genome.</title>
        <authorList>
            <person name="Warren R.L."/>
            <person name="Vandervalk B.P."/>
            <person name="Kucuk E."/>
            <person name="Birol I."/>
            <person name="Helbing C."/>
            <person name="Pandoh P."/>
            <person name="Behsaz B."/>
            <person name="Mohamadi H."/>
            <person name="Chu J."/>
            <person name="Jackman S."/>
            <person name="Hammond S.A."/>
            <person name="Veldhoen N."/>
            <person name="Kirk H."/>
            <person name="Zhao Y."/>
            <person name="Coope R."/>
            <person name="Pleasance S."/>
            <person name="Moore R."/>
            <person name="Holt R."/>
        </authorList>
    </citation>
    <scope>NUCLEOTIDE SEQUENCE</scope>
    <source>
        <strain evidence="4">Bruno</strain>
        <tissue evidence="4">Liver</tissue>
    </source>
</reference>
<proteinExistence type="predicted"/>
<dbReference type="PROSITE" id="PS00514">
    <property type="entry name" value="FIBRINOGEN_C_1"/>
    <property type="match status" value="1"/>
</dbReference>
<dbReference type="Gene3D" id="3.90.215.10">
    <property type="entry name" value="Gamma Fibrinogen, chain A, domain 1"/>
    <property type="match status" value="1"/>
</dbReference>